<evidence type="ECO:0000256" key="3">
    <source>
        <dbReference type="ARBA" id="ARBA00022989"/>
    </source>
</evidence>
<dbReference type="OrthoDB" id="7595841at2"/>
<dbReference type="RefSeq" id="WP_095997036.1">
    <property type="nucleotide sequence ID" value="NZ_NSLI01000002.1"/>
</dbReference>
<keyword evidence="8" id="KW-1185">Reference proteome</keyword>
<gene>
    <name evidence="7" type="ORF">CKY28_03860</name>
</gene>
<evidence type="ECO:0000259" key="6">
    <source>
        <dbReference type="Pfam" id="PF06305"/>
    </source>
</evidence>
<dbReference type="EMBL" id="NSLI01000002">
    <property type="protein sequence ID" value="PAX08526.1"/>
    <property type="molecule type" value="Genomic_DNA"/>
</dbReference>
<protein>
    <recommendedName>
        <fullName evidence="6">Lipopolysaccharide assembly protein A domain-containing protein</fullName>
    </recommendedName>
</protein>
<evidence type="ECO:0000313" key="7">
    <source>
        <dbReference type="EMBL" id="PAX08526.1"/>
    </source>
</evidence>
<sequence>MRFLQTLFWCLLAFVAALFTYGNWTSVPIKLWSNIVADVNLPFLLLLTFLIGFVPAALWGSTVRYRLRQRLTQAERAAYSPVTRPAPTEPQP</sequence>
<keyword evidence="2 5" id="KW-0812">Transmembrane</keyword>
<keyword evidence="1" id="KW-1003">Cell membrane</keyword>
<keyword evidence="3 5" id="KW-1133">Transmembrane helix</keyword>
<dbReference type="GO" id="GO:0005886">
    <property type="term" value="C:plasma membrane"/>
    <property type="evidence" value="ECO:0007669"/>
    <property type="project" value="InterPro"/>
</dbReference>
<evidence type="ECO:0000256" key="4">
    <source>
        <dbReference type="ARBA" id="ARBA00023136"/>
    </source>
</evidence>
<comment type="caution">
    <text evidence="7">The sequence shown here is derived from an EMBL/GenBank/DDBJ whole genome shotgun (WGS) entry which is preliminary data.</text>
</comment>
<evidence type="ECO:0000256" key="2">
    <source>
        <dbReference type="ARBA" id="ARBA00022692"/>
    </source>
</evidence>
<proteinExistence type="predicted"/>
<name>A0A2A2SGZ8_9SPHN</name>
<organism evidence="7 8">
    <name type="scientific">Sphingomonas lenta</name>
    <dbReference type="NCBI Taxonomy" id="1141887"/>
    <lineage>
        <taxon>Bacteria</taxon>
        <taxon>Pseudomonadati</taxon>
        <taxon>Pseudomonadota</taxon>
        <taxon>Alphaproteobacteria</taxon>
        <taxon>Sphingomonadales</taxon>
        <taxon>Sphingomonadaceae</taxon>
        <taxon>Sphingomonas</taxon>
    </lineage>
</organism>
<dbReference type="Pfam" id="PF06305">
    <property type="entry name" value="LapA_dom"/>
    <property type="match status" value="1"/>
</dbReference>
<accession>A0A2A2SGZ8</accession>
<feature type="transmembrane region" description="Helical" evidence="5">
    <location>
        <begin position="41"/>
        <end position="60"/>
    </location>
</feature>
<evidence type="ECO:0000256" key="5">
    <source>
        <dbReference type="SAM" id="Phobius"/>
    </source>
</evidence>
<evidence type="ECO:0000256" key="1">
    <source>
        <dbReference type="ARBA" id="ARBA00022475"/>
    </source>
</evidence>
<reference evidence="8" key="1">
    <citation type="submission" date="2017-09" db="EMBL/GenBank/DDBJ databases">
        <authorList>
            <person name="Feng G."/>
            <person name="Zhu H."/>
        </authorList>
    </citation>
    <scope>NUCLEOTIDE SEQUENCE [LARGE SCALE GENOMIC DNA]</scope>
    <source>
        <strain evidence="8">1PNM-20</strain>
    </source>
</reference>
<evidence type="ECO:0000313" key="8">
    <source>
        <dbReference type="Proteomes" id="UP000218151"/>
    </source>
</evidence>
<dbReference type="InterPro" id="IPR010445">
    <property type="entry name" value="LapA_dom"/>
</dbReference>
<keyword evidence="4 5" id="KW-0472">Membrane</keyword>
<dbReference type="Proteomes" id="UP000218151">
    <property type="component" value="Unassembled WGS sequence"/>
</dbReference>
<dbReference type="AlphaFoldDB" id="A0A2A2SGZ8"/>
<feature type="domain" description="Lipopolysaccharide assembly protein A" evidence="6">
    <location>
        <begin position="23"/>
        <end position="77"/>
    </location>
</feature>